<accession>A4VH84</accession>
<dbReference type="KEGG" id="psa:PST_0629"/>
<feature type="coiled-coil region" evidence="1">
    <location>
        <begin position="374"/>
        <end position="401"/>
    </location>
</feature>
<feature type="region of interest" description="Disordered" evidence="2">
    <location>
        <begin position="229"/>
        <end position="257"/>
    </location>
</feature>
<dbReference type="eggNOG" id="COG4735">
    <property type="taxonomic scope" value="Bacteria"/>
</dbReference>
<proteinExistence type="predicted"/>
<organism evidence="3 4">
    <name type="scientific">Stutzerimonas stutzeri (strain A1501)</name>
    <name type="common">Pseudomonas stutzeri</name>
    <dbReference type="NCBI Taxonomy" id="379731"/>
    <lineage>
        <taxon>Bacteria</taxon>
        <taxon>Pseudomonadati</taxon>
        <taxon>Pseudomonadota</taxon>
        <taxon>Gammaproteobacteria</taxon>
        <taxon>Pseudomonadales</taxon>
        <taxon>Pseudomonadaceae</taxon>
        <taxon>Stutzerimonas</taxon>
    </lineage>
</organism>
<evidence type="ECO:0000256" key="1">
    <source>
        <dbReference type="SAM" id="Coils"/>
    </source>
</evidence>
<dbReference type="Proteomes" id="UP000000233">
    <property type="component" value="Chromosome"/>
</dbReference>
<keyword evidence="4" id="KW-1185">Reference proteome</keyword>
<protein>
    <submittedName>
        <fullName evidence="3">Uncharacterized protein</fullName>
    </submittedName>
</protein>
<sequence>MPTKKIECDNELFLSLRQASPEEVDVLVDVITDFARGRAGLDTDDKKALVQAKHASRPNGYSEDQLMLLGHELQQFGGHSAFNLARRLLQKPAINYTEIVNDVYRKLNGDQAKQKSVANKEREIALALFGENWRELPPKERFERSTSVKVLSGLFKLKDALPLAGAGKLVGLSAANSAALFTAASAGMRLNPLGLAATAGLTLNSAVAEAYRVTVPFVAQMGWIRLRREANSSTQPAPQTTQPQADEDVGSSDMVLRDENDSTLMKIRVIERASEQTGQPMSPEQVSALNPLLSNVPGLAALAELHQGNYVVCSLPFDTLTKSASNEGSVRAFVTSGGRITEQAHLSMPDGLQNVLVSGAVWNALSSAVGQKHLHDINEKLTAIKRQLDAVQKELEHQRWEKLAGLLDYVQSLLDHYPQEGITDAALTVLEMRQAEMIELTQFFERKMREELKLAEDVEASKVFGVEASRMALQESLSRMNDWVSGYLQVTQLQVVSAALRYMAQPRELYRSAAVKVLEGLSQLSAKAAESRKVYGSQMELTNSRVFSLGESQREQFTTSLDSLTNILTTGPLDTRRLHRMLFEQGEHQVLLQIENGQFTKGQLLDPDI</sequence>
<evidence type="ECO:0000256" key="2">
    <source>
        <dbReference type="SAM" id="MobiDB-lite"/>
    </source>
</evidence>
<dbReference type="RefSeq" id="WP_011911861.1">
    <property type="nucleotide sequence ID" value="NC_009434.1"/>
</dbReference>
<dbReference type="AlphaFoldDB" id="A4VH84"/>
<name>A4VH84_STUS1</name>
<keyword evidence="1" id="KW-0175">Coiled coil</keyword>
<dbReference type="HOGENOM" id="CLU_448239_0_0_6"/>
<gene>
    <name evidence="3" type="ordered locus">PST_0629</name>
</gene>
<evidence type="ECO:0000313" key="3">
    <source>
        <dbReference type="EMBL" id="ABP78335.1"/>
    </source>
</evidence>
<feature type="compositionally biased region" description="Low complexity" evidence="2">
    <location>
        <begin position="234"/>
        <end position="244"/>
    </location>
</feature>
<evidence type="ECO:0000313" key="4">
    <source>
        <dbReference type="Proteomes" id="UP000000233"/>
    </source>
</evidence>
<dbReference type="EMBL" id="CP000304">
    <property type="protein sequence ID" value="ABP78335.1"/>
    <property type="molecule type" value="Genomic_DNA"/>
</dbReference>
<reference evidence="3 4" key="1">
    <citation type="journal article" date="2008" name="Proc. Natl. Acad. Sci. U.S.A.">
        <title>Nitrogen fixation island and rhizosphere competence traits in the genome of root-associated Pseudomonas stutzeri A1501.</title>
        <authorList>
            <person name="Yan Y."/>
            <person name="Yang J."/>
            <person name="Dou Y."/>
            <person name="Chen M."/>
            <person name="Ping S."/>
            <person name="Peng J."/>
            <person name="Lu W."/>
            <person name="Zhang W."/>
            <person name="Yao Z."/>
            <person name="Li H."/>
            <person name="Liu W."/>
            <person name="He S."/>
            <person name="Geng L."/>
            <person name="Zhang X."/>
            <person name="Yang F."/>
            <person name="Yu H."/>
            <person name="Zhan Y."/>
            <person name="Li D."/>
            <person name="Lin Z."/>
            <person name="Wang Y."/>
            <person name="Elmerich C."/>
            <person name="Lin M."/>
            <person name="Jin Q."/>
        </authorList>
    </citation>
    <scope>NUCLEOTIDE SEQUENCE [LARGE SCALE GENOMIC DNA]</scope>
    <source>
        <strain evidence="3 4">A1501</strain>
    </source>
</reference>